<dbReference type="Gene3D" id="3.40.640.10">
    <property type="entry name" value="Type I PLP-dependent aspartate aminotransferase-like (Major domain)"/>
    <property type="match status" value="1"/>
</dbReference>
<dbReference type="EC" id="2.6.1.-" evidence="3"/>
<dbReference type="InterPro" id="IPR015422">
    <property type="entry name" value="PyrdxlP-dep_Trfase_small"/>
</dbReference>
<evidence type="ECO:0000259" key="4">
    <source>
        <dbReference type="Pfam" id="PF00155"/>
    </source>
</evidence>
<dbReference type="Proteomes" id="UP001361239">
    <property type="component" value="Unassembled WGS sequence"/>
</dbReference>
<feature type="domain" description="Aminotransferase class I/classII large" evidence="4">
    <location>
        <begin position="122"/>
        <end position="310"/>
    </location>
</feature>
<dbReference type="InterPro" id="IPR015421">
    <property type="entry name" value="PyrdxlP-dep_Trfase_major"/>
</dbReference>
<keyword evidence="2" id="KW-0663">Pyridoxal phosphate</keyword>
<evidence type="ECO:0000256" key="2">
    <source>
        <dbReference type="ARBA" id="ARBA00022898"/>
    </source>
</evidence>
<dbReference type="GO" id="GO:0008483">
    <property type="term" value="F:transaminase activity"/>
    <property type="evidence" value="ECO:0007669"/>
    <property type="project" value="UniProtKB-KW"/>
</dbReference>
<comment type="similarity">
    <text evidence="3">Belongs to the class-I pyridoxal-phosphate-dependent aminotransferase family.</text>
</comment>
<accession>A0ABU8RPZ0</accession>
<dbReference type="PANTHER" id="PTHR42885:SF1">
    <property type="entry name" value="THREONINE-PHOSPHATE DECARBOXYLASE"/>
    <property type="match status" value="1"/>
</dbReference>
<organism evidence="5 6">
    <name type="scientific">Novosphingobium anseongense</name>
    <dbReference type="NCBI Taxonomy" id="3133436"/>
    <lineage>
        <taxon>Bacteria</taxon>
        <taxon>Pseudomonadati</taxon>
        <taxon>Pseudomonadota</taxon>
        <taxon>Alphaproteobacteria</taxon>
        <taxon>Sphingomonadales</taxon>
        <taxon>Sphingomonadaceae</taxon>
        <taxon>Novosphingobium</taxon>
    </lineage>
</organism>
<dbReference type="PANTHER" id="PTHR42885">
    <property type="entry name" value="HISTIDINOL-PHOSPHATE AMINOTRANSFERASE-RELATED"/>
    <property type="match status" value="1"/>
</dbReference>
<dbReference type="PROSITE" id="PS00105">
    <property type="entry name" value="AA_TRANSFER_CLASS_1"/>
    <property type="match status" value="1"/>
</dbReference>
<dbReference type="EMBL" id="JBBHJZ010000001">
    <property type="protein sequence ID" value="MEJ5975033.1"/>
    <property type="molecule type" value="Genomic_DNA"/>
</dbReference>
<evidence type="ECO:0000256" key="1">
    <source>
        <dbReference type="ARBA" id="ARBA00001933"/>
    </source>
</evidence>
<evidence type="ECO:0000256" key="3">
    <source>
        <dbReference type="RuleBase" id="RU000481"/>
    </source>
</evidence>
<protein>
    <recommendedName>
        <fullName evidence="3">Aminotransferase</fullName>
        <ecNumber evidence="3">2.6.1.-</ecNumber>
    </recommendedName>
</protein>
<evidence type="ECO:0000313" key="5">
    <source>
        <dbReference type="EMBL" id="MEJ5975033.1"/>
    </source>
</evidence>
<dbReference type="Pfam" id="PF00155">
    <property type="entry name" value="Aminotran_1_2"/>
    <property type="match status" value="1"/>
</dbReference>
<gene>
    <name evidence="5" type="ORF">WG901_00170</name>
</gene>
<evidence type="ECO:0000313" key="6">
    <source>
        <dbReference type="Proteomes" id="UP001361239"/>
    </source>
</evidence>
<keyword evidence="3 5" id="KW-0032">Aminotransferase</keyword>
<dbReference type="InterPro" id="IPR004838">
    <property type="entry name" value="NHTrfase_class1_PyrdxlP-BS"/>
</dbReference>
<reference evidence="5 6" key="1">
    <citation type="submission" date="2024-03" db="EMBL/GenBank/DDBJ databases">
        <authorList>
            <person name="Jo J.-H."/>
        </authorList>
    </citation>
    <scope>NUCLEOTIDE SEQUENCE [LARGE SCALE GENOMIC DNA]</scope>
    <source>
        <strain evidence="5 6">PS1R-30</strain>
    </source>
</reference>
<dbReference type="Gene3D" id="3.90.1150.10">
    <property type="entry name" value="Aspartate Aminotransferase, domain 1"/>
    <property type="match status" value="1"/>
</dbReference>
<keyword evidence="3" id="KW-0808">Transferase</keyword>
<proteinExistence type="inferred from homology"/>
<name>A0ABU8RPZ0_9SPHN</name>
<sequence>MTRWTWHGGGIAAARTHFGDGDAPWLDLSTGINPNPWPVPADLAIDWQALPDESGLAALERAAADHFGADPQHVCALPGTEIGLRLAGDVLPAPAAYFAPSYRTHGDMFGGARPATLAEAGDDTLIVANPNNPDGTTHARESLLVHRGWLVIDEAFADHAPELSLAGAVSDERRLVIFRSFGKFFGLAGLRLGFVIGPRAVIAKFRARLGAWPVSAASIAIGIAAYRDAAWIASSRADLRRRAAALDAVLARHGLAARGCCPLFRLVETDQAEALFERLARRAILTRPFDYDPRWLRLGLPGSEADLARLDTALTLG</sequence>
<comment type="caution">
    <text evidence="5">The sequence shown here is derived from an EMBL/GenBank/DDBJ whole genome shotgun (WGS) entry which is preliminary data.</text>
</comment>
<dbReference type="RefSeq" id="WP_339585009.1">
    <property type="nucleotide sequence ID" value="NZ_JBBHJZ010000001.1"/>
</dbReference>
<dbReference type="SUPFAM" id="SSF53383">
    <property type="entry name" value="PLP-dependent transferases"/>
    <property type="match status" value="1"/>
</dbReference>
<keyword evidence="6" id="KW-1185">Reference proteome</keyword>
<comment type="cofactor">
    <cofactor evidence="1 3">
        <name>pyridoxal 5'-phosphate</name>
        <dbReference type="ChEBI" id="CHEBI:597326"/>
    </cofactor>
</comment>
<dbReference type="InterPro" id="IPR015424">
    <property type="entry name" value="PyrdxlP-dep_Trfase"/>
</dbReference>
<dbReference type="InterPro" id="IPR004839">
    <property type="entry name" value="Aminotransferase_I/II_large"/>
</dbReference>
<dbReference type="CDD" id="cd00609">
    <property type="entry name" value="AAT_like"/>
    <property type="match status" value="1"/>
</dbReference>